<evidence type="ECO:0000256" key="2">
    <source>
        <dbReference type="ARBA" id="ARBA00022723"/>
    </source>
</evidence>
<keyword evidence="7" id="KW-1185">Reference proteome</keyword>
<keyword evidence="2" id="KW-0479">Metal-binding</keyword>
<proteinExistence type="inferred from homology"/>
<name>A0ABZ0RG61_9BACT</name>
<dbReference type="InterPro" id="IPR032506">
    <property type="entry name" value="SGSH_C"/>
</dbReference>
<dbReference type="InterPro" id="IPR017850">
    <property type="entry name" value="Alkaline_phosphatase_core_sf"/>
</dbReference>
<accession>A0ABZ0RG61</accession>
<dbReference type="PANTHER" id="PTHR45953:SF1">
    <property type="entry name" value="IDURONATE 2-SULFATASE"/>
    <property type="match status" value="1"/>
</dbReference>
<evidence type="ECO:0000256" key="1">
    <source>
        <dbReference type="ARBA" id="ARBA00008779"/>
    </source>
</evidence>
<feature type="domain" description="N-sulphoglucosamine sulphohydrolase C-terminal" evidence="5">
    <location>
        <begin position="398"/>
        <end position="454"/>
    </location>
</feature>
<dbReference type="PROSITE" id="PS00523">
    <property type="entry name" value="SULFATASE_1"/>
    <property type="match status" value="1"/>
</dbReference>
<dbReference type="InterPro" id="IPR000917">
    <property type="entry name" value="Sulfatase_N"/>
</dbReference>
<evidence type="ECO:0000256" key="3">
    <source>
        <dbReference type="ARBA" id="ARBA00022801"/>
    </source>
</evidence>
<comment type="similarity">
    <text evidence="1">Belongs to the sulfatase family.</text>
</comment>
<evidence type="ECO:0000259" key="5">
    <source>
        <dbReference type="Pfam" id="PF16347"/>
    </source>
</evidence>
<reference evidence="6 7" key="1">
    <citation type="submission" date="2023-11" db="EMBL/GenBank/DDBJ databases">
        <title>Coraliomargarita sp. nov., isolated from marine algae.</title>
        <authorList>
            <person name="Lee J.K."/>
            <person name="Baek J.H."/>
            <person name="Kim J.M."/>
            <person name="Choi D.G."/>
            <person name="Jeon C.O."/>
        </authorList>
    </citation>
    <scope>NUCLEOTIDE SEQUENCE [LARGE SCALE GENOMIC DNA]</scope>
    <source>
        <strain evidence="6 7">J2-16</strain>
    </source>
</reference>
<evidence type="ECO:0000313" key="6">
    <source>
        <dbReference type="EMBL" id="WPJ95159.1"/>
    </source>
</evidence>
<dbReference type="PANTHER" id="PTHR45953">
    <property type="entry name" value="IDURONATE 2-SULFATASE"/>
    <property type="match status" value="1"/>
</dbReference>
<dbReference type="Pfam" id="PF00884">
    <property type="entry name" value="Sulfatase"/>
    <property type="match status" value="1"/>
</dbReference>
<organism evidence="6 7">
    <name type="scientific">Coraliomargarita algicola</name>
    <dbReference type="NCBI Taxonomy" id="3092156"/>
    <lineage>
        <taxon>Bacteria</taxon>
        <taxon>Pseudomonadati</taxon>
        <taxon>Verrucomicrobiota</taxon>
        <taxon>Opitutia</taxon>
        <taxon>Puniceicoccales</taxon>
        <taxon>Coraliomargaritaceae</taxon>
        <taxon>Coraliomargarita</taxon>
    </lineage>
</organism>
<protein>
    <submittedName>
        <fullName evidence="6">Sulfatase-like hydrolase/transferase</fullName>
    </submittedName>
</protein>
<dbReference type="InterPro" id="IPR024607">
    <property type="entry name" value="Sulfatase_CS"/>
</dbReference>
<feature type="domain" description="Sulfatase N-terminal" evidence="4">
    <location>
        <begin position="3"/>
        <end position="329"/>
    </location>
</feature>
<sequence length="490" mass="56318">MMNFIYFNPDQLRADFLGCYGHPMAQTPNMDRLAAEGTRFDQCHVQHSVCTPSRCSFMTGWYPHVRGHRTLWHPLQKDEPNTLKYLKQHGYDVQWFGKNDLLSQDSFEQSVNGLHFPELGSQGSRDIFPKQDPRYWSFLYGPGDGHTHDWNLTERAITYLRNRKPEDPPFMLNMALAFPHPPFECPQPWYDMYDPDELPPMRPADLENKPCFHRLLREYSQWDQLDDATFRKARAVYLGMISYVDTMLGNLLNALEETGHAENTTVILFSDHGEWAGDYGLIEKWQGALDDCLTRVPMIVRTPGGVQGHVVKELIECFDIHPTTLELAKIPLQHTQFAISMCDQLQGQAGDPNRAVFAEGGYDPHEPHCFEGSMQDVGADPEGIYANKGRLQQDVVEASARSTMIRTQTHKLIFRRGDISELYDLQTDSNELNNLYGRTEHQAVQQSLEFQLLNWYQRTSDVVPYERSCRTYTEAVRAAHSVHNTAQARA</sequence>
<dbReference type="EMBL" id="CP138858">
    <property type="protein sequence ID" value="WPJ95159.1"/>
    <property type="molecule type" value="Genomic_DNA"/>
</dbReference>
<evidence type="ECO:0000259" key="4">
    <source>
        <dbReference type="Pfam" id="PF00884"/>
    </source>
</evidence>
<dbReference type="Pfam" id="PF16347">
    <property type="entry name" value="SGSH_C"/>
    <property type="match status" value="1"/>
</dbReference>
<keyword evidence="3" id="KW-0378">Hydrolase</keyword>
<dbReference type="Proteomes" id="UP001324993">
    <property type="component" value="Chromosome"/>
</dbReference>
<dbReference type="RefSeq" id="WP_319832052.1">
    <property type="nucleotide sequence ID" value="NZ_CP138858.1"/>
</dbReference>
<dbReference type="Gene3D" id="3.40.720.10">
    <property type="entry name" value="Alkaline Phosphatase, subunit A"/>
    <property type="match status" value="1"/>
</dbReference>
<gene>
    <name evidence="6" type="ORF">SH580_17190</name>
</gene>
<dbReference type="CDD" id="cd16150">
    <property type="entry name" value="sulfatase_like"/>
    <property type="match status" value="1"/>
</dbReference>
<dbReference type="SUPFAM" id="SSF53649">
    <property type="entry name" value="Alkaline phosphatase-like"/>
    <property type="match status" value="1"/>
</dbReference>
<evidence type="ECO:0000313" key="7">
    <source>
        <dbReference type="Proteomes" id="UP001324993"/>
    </source>
</evidence>